<dbReference type="Proteomes" id="UP000552644">
    <property type="component" value="Unassembled WGS sequence"/>
</dbReference>
<accession>A0A7W7QK63</accession>
<evidence type="ECO:0000313" key="1">
    <source>
        <dbReference type="EMBL" id="MBB4915066.1"/>
    </source>
</evidence>
<dbReference type="AlphaFoldDB" id="A0A7W7QK63"/>
<comment type="caution">
    <text evidence="1">The sequence shown here is derived from an EMBL/GenBank/DDBJ whole genome shotgun (WGS) entry which is preliminary data.</text>
</comment>
<sequence>MTTTERVHGRASTYNTGCRCEPCTTAVRERLRATRVRLRQRAVDHPELVPHGTSGAYHNWGCRCVVCKSAQSARQYRARRDTPATD</sequence>
<name>A0A7W7QK63_9ACTN</name>
<organism evidence="1 2">
    <name type="scientific">Streptosporangium saharense</name>
    <dbReference type="NCBI Taxonomy" id="1706840"/>
    <lineage>
        <taxon>Bacteria</taxon>
        <taxon>Bacillati</taxon>
        <taxon>Actinomycetota</taxon>
        <taxon>Actinomycetes</taxon>
        <taxon>Streptosporangiales</taxon>
        <taxon>Streptosporangiaceae</taxon>
        <taxon>Streptosporangium</taxon>
    </lineage>
</organism>
<proteinExistence type="predicted"/>
<keyword evidence="2" id="KW-1185">Reference proteome</keyword>
<dbReference type="RefSeq" id="WP_184713783.1">
    <property type="nucleotide sequence ID" value="NZ_JACHJP010000002.1"/>
</dbReference>
<reference evidence="1 2" key="1">
    <citation type="submission" date="2020-08" db="EMBL/GenBank/DDBJ databases">
        <title>Genomic Encyclopedia of Type Strains, Phase III (KMG-III): the genomes of soil and plant-associated and newly described type strains.</title>
        <authorList>
            <person name="Whitman W."/>
        </authorList>
    </citation>
    <scope>NUCLEOTIDE SEQUENCE [LARGE SCALE GENOMIC DNA]</scope>
    <source>
        <strain evidence="1 2">CECT 8840</strain>
    </source>
</reference>
<evidence type="ECO:0000313" key="2">
    <source>
        <dbReference type="Proteomes" id="UP000552644"/>
    </source>
</evidence>
<dbReference type="EMBL" id="JACHJP010000002">
    <property type="protein sequence ID" value="MBB4915066.1"/>
    <property type="molecule type" value="Genomic_DNA"/>
</dbReference>
<protein>
    <submittedName>
        <fullName evidence="1">Uncharacterized protein</fullName>
    </submittedName>
</protein>
<gene>
    <name evidence="1" type="ORF">FHS44_002151</name>
</gene>